<organism evidence="1 2">
    <name type="scientific">Flexivirga oryzae</name>
    <dbReference type="NCBI Taxonomy" id="1794944"/>
    <lineage>
        <taxon>Bacteria</taxon>
        <taxon>Bacillati</taxon>
        <taxon>Actinomycetota</taxon>
        <taxon>Actinomycetes</taxon>
        <taxon>Micrococcales</taxon>
        <taxon>Dermacoccaceae</taxon>
        <taxon>Flexivirga</taxon>
    </lineage>
</organism>
<keyword evidence="2" id="KW-1185">Reference proteome</keyword>
<gene>
    <name evidence="1" type="ORF">FHU39_003353</name>
</gene>
<comment type="caution">
    <text evidence="1">The sequence shown here is derived from an EMBL/GenBank/DDBJ whole genome shotgun (WGS) entry which is preliminary data.</text>
</comment>
<dbReference type="InterPro" id="IPR016181">
    <property type="entry name" value="Acyl_CoA_acyltransferase"/>
</dbReference>
<dbReference type="RefSeq" id="WP_183321661.1">
    <property type="nucleotide sequence ID" value="NZ_JACHVQ010000002.1"/>
</dbReference>
<name>A0A839NDT7_9MICO</name>
<reference evidence="1 2" key="1">
    <citation type="submission" date="2020-08" db="EMBL/GenBank/DDBJ databases">
        <title>Sequencing the genomes of 1000 actinobacteria strains.</title>
        <authorList>
            <person name="Klenk H.-P."/>
        </authorList>
    </citation>
    <scope>NUCLEOTIDE SEQUENCE [LARGE SCALE GENOMIC DNA]</scope>
    <source>
        <strain evidence="1 2">DSM 105369</strain>
    </source>
</reference>
<dbReference type="Proteomes" id="UP000559182">
    <property type="component" value="Unassembled WGS sequence"/>
</dbReference>
<accession>A0A839NDT7</accession>
<dbReference type="AlphaFoldDB" id="A0A839NDT7"/>
<evidence type="ECO:0000313" key="1">
    <source>
        <dbReference type="EMBL" id="MBB2893335.1"/>
    </source>
</evidence>
<protein>
    <recommendedName>
        <fullName evidence="3">N-acetyltransferase domain-containing protein</fullName>
    </recommendedName>
</protein>
<dbReference type="EMBL" id="JACHVQ010000002">
    <property type="protein sequence ID" value="MBB2893335.1"/>
    <property type="molecule type" value="Genomic_DNA"/>
</dbReference>
<evidence type="ECO:0000313" key="2">
    <source>
        <dbReference type="Proteomes" id="UP000559182"/>
    </source>
</evidence>
<proteinExistence type="predicted"/>
<dbReference type="SUPFAM" id="SSF55729">
    <property type="entry name" value="Acyl-CoA N-acyltransferases (Nat)"/>
    <property type="match status" value="1"/>
</dbReference>
<evidence type="ECO:0008006" key="3">
    <source>
        <dbReference type="Google" id="ProtNLM"/>
    </source>
</evidence>
<sequence>MTNDELRRSDVDEACELLQDDPAAYRGFLGLDPIVQNASWMSRRLTQARASVYSCAGQLLGVAPAQQLSDYAQVSMSEAAGAHLPAFLELAEQRYGYRNFITFLDADESPDAFVRSGFQRCGTMRAHHLRDGVQHDVTVYVRIPEEAS</sequence>